<keyword evidence="1" id="KW-1133">Transmembrane helix</keyword>
<keyword evidence="2" id="KW-0067">ATP-binding</keyword>
<dbReference type="RefSeq" id="WP_004016712.1">
    <property type="nucleotide sequence ID" value="NZ_CAMXYF010000001.1"/>
</dbReference>
<dbReference type="AlphaFoldDB" id="A0A378PJ56"/>
<feature type="transmembrane region" description="Helical" evidence="1">
    <location>
        <begin position="329"/>
        <end position="353"/>
    </location>
</feature>
<gene>
    <name evidence="2" type="ORF">HHJ74_01425</name>
</gene>
<evidence type="ECO:0000313" key="2">
    <source>
        <dbReference type="EMBL" id="NMW92375.1"/>
    </source>
</evidence>
<dbReference type="Proteomes" id="UP000582487">
    <property type="component" value="Unassembled WGS sequence"/>
</dbReference>
<keyword evidence="1" id="KW-0812">Transmembrane</keyword>
<dbReference type="EMBL" id="JABCUV010000001">
    <property type="protein sequence ID" value="NMW92375.1"/>
    <property type="molecule type" value="Genomic_DNA"/>
</dbReference>
<dbReference type="GO" id="GO:0005524">
    <property type="term" value="F:ATP binding"/>
    <property type="evidence" value="ECO:0007669"/>
    <property type="project" value="UniProtKB-KW"/>
</dbReference>
<evidence type="ECO:0000256" key="1">
    <source>
        <dbReference type="SAM" id="Phobius"/>
    </source>
</evidence>
<dbReference type="PANTHER" id="PTHR37826">
    <property type="entry name" value="FLOTILLIN BAND_7_5 DOMAIN PROTEIN"/>
    <property type="match status" value="1"/>
</dbReference>
<dbReference type="PANTHER" id="PTHR37826:SF3">
    <property type="entry name" value="J DOMAIN-CONTAINING PROTEIN"/>
    <property type="match status" value="1"/>
</dbReference>
<accession>A0A378PJ56</accession>
<organism evidence="2 3">
    <name type="scientific">Mobiluncus mulieris</name>
    <dbReference type="NCBI Taxonomy" id="2052"/>
    <lineage>
        <taxon>Bacteria</taxon>
        <taxon>Bacillati</taxon>
        <taxon>Actinomycetota</taxon>
        <taxon>Actinomycetes</taxon>
        <taxon>Actinomycetales</taxon>
        <taxon>Actinomycetaceae</taxon>
        <taxon>Mobiluncus</taxon>
    </lineage>
</organism>
<name>A0A378PJ56_9ACTO</name>
<dbReference type="Gene3D" id="2.20.28.30">
    <property type="entry name" value="RNA polymerase ii, chain L"/>
    <property type="match status" value="1"/>
</dbReference>
<comment type="caution">
    <text evidence="2">The sequence shown here is derived from an EMBL/GenBank/DDBJ whole genome shotgun (WGS) entry which is preliminary data.</text>
</comment>
<keyword evidence="1" id="KW-0472">Membrane</keyword>
<sequence>MSDVQIKCPSCGAPLNFDAPSGEMKCDFCGSTFTVPEGEEASAKDAQSGWSEAPATYIDESTGEHLATFHCGSCGGEIVGNPDTVSTKCPWCNNNFVSTSQLTRTRVPDRMIPFGMSKEQALAAFNARMKKLWLLPKDFRNVNMMDVQGVYVPYWLYDASVAGQATYRAERVRSWRSGDYEYTEHRIYQVERECEVGYLDVPVSGTSKITGDITEAIEPFDYSKSTDFAPGYLSGFVTNKYDIDSDQANPRALDRMKHTTSEVMRQSVVGFTSVKETSCQIKPAYGDLEYVFLPVWLMNITWNGKNYQYAMNGQTGKFVGTFPVSWAKFWGGFFGLFFPLAVITGVTVFAFVIPQLLG</sequence>
<evidence type="ECO:0000313" key="3">
    <source>
        <dbReference type="Proteomes" id="UP000582487"/>
    </source>
</evidence>
<reference evidence="2 3" key="1">
    <citation type="submission" date="2020-04" db="EMBL/GenBank/DDBJ databases">
        <title>Antimicrobial susceptibility and clonality of vaginal-derived multi-drug resistant Mobiluncus isolates in China.</title>
        <authorList>
            <person name="Zhang X."/>
        </authorList>
    </citation>
    <scope>NUCLEOTIDE SEQUENCE [LARGE SCALE GENOMIC DNA]</scope>
    <source>
        <strain evidence="2 3">7</strain>
    </source>
</reference>
<protein>
    <submittedName>
        <fullName evidence="2">ATP-binding protein</fullName>
    </submittedName>
</protein>
<proteinExistence type="predicted"/>
<keyword evidence="2" id="KW-0547">Nucleotide-binding</keyword>